<name>A0A397J3F4_9GLOM</name>
<protein>
    <recommendedName>
        <fullName evidence="1">Putative restriction endonuclease domain-containing protein</fullName>
    </recommendedName>
</protein>
<dbReference type="AlphaFoldDB" id="A0A397J3F4"/>
<dbReference type="GO" id="GO:0006302">
    <property type="term" value="P:double-strand break repair"/>
    <property type="evidence" value="ECO:0007669"/>
    <property type="project" value="UniProtKB-ARBA"/>
</dbReference>
<dbReference type="OrthoDB" id="2356848at2759"/>
<dbReference type="Gene3D" id="3.90.1570.10">
    <property type="entry name" value="tt1808, chain A"/>
    <property type="match status" value="1"/>
</dbReference>
<dbReference type="Pfam" id="PF05685">
    <property type="entry name" value="Uma2"/>
    <property type="match status" value="1"/>
</dbReference>
<comment type="caution">
    <text evidence="2">The sequence shown here is derived from an EMBL/GenBank/DDBJ whole genome shotgun (WGS) entry which is preliminary data.</text>
</comment>
<evidence type="ECO:0000313" key="2">
    <source>
        <dbReference type="EMBL" id="RHZ80526.1"/>
    </source>
</evidence>
<dbReference type="InterPro" id="IPR011335">
    <property type="entry name" value="Restrct_endonuc-II-like"/>
</dbReference>
<evidence type="ECO:0000313" key="3">
    <source>
        <dbReference type="Proteomes" id="UP000266861"/>
    </source>
</evidence>
<gene>
    <name evidence="2" type="ORF">Glove_134g260</name>
</gene>
<dbReference type="Proteomes" id="UP000266861">
    <property type="component" value="Unassembled WGS sequence"/>
</dbReference>
<dbReference type="SUPFAM" id="SSF52980">
    <property type="entry name" value="Restriction endonuclease-like"/>
    <property type="match status" value="1"/>
</dbReference>
<dbReference type="EMBL" id="PQFF01000125">
    <property type="protein sequence ID" value="RHZ80526.1"/>
    <property type="molecule type" value="Genomic_DNA"/>
</dbReference>
<keyword evidence="3" id="KW-1185">Reference proteome</keyword>
<evidence type="ECO:0000259" key="1">
    <source>
        <dbReference type="Pfam" id="PF05685"/>
    </source>
</evidence>
<dbReference type="InterPro" id="IPR008538">
    <property type="entry name" value="Uma2"/>
</dbReference>
<organism evidence="2 3">
    <name type="scientific">Diversispora epigaea</name>
    <dbReference type="NCBI Taxonomy" id="1348612"/>
    <lineage>
        <taxon>Eukaryota</taxon>
        <taxon>Fungi</taxon>
        <taxon>Fungi incertae sedis</taxon>
        <taxon>Mucoromycota</taxon>
        <taxon>Glomeromycotina</taxon>
        <taxon>Glomeromycetes</taxon>
        <taxon>Diversisporales</taxon>
        <taxon>Diversisporaceae</taxon>
        <taxon>Diversispora</taxon>
    </lineage>
</organism>
<feature type="domain" description="Putative restriction endonuclease" evidence="1">
    <location>
        <begin position="245"/>
        <end position="369"/>
    </location>
</feature>
<proteinExistence type="predicted"/>
<accession>A0A397J3F4</accession>
<sequence length="403" mass="47185">MSMILDFARKYRRIENNFELDLRDDSKSIYTKNKSCILDNFSSLLAHGSSKYLNKEWNKCLEISQVRIDETPIHGFWKSYLPAIRITICFSCNQLVYIESQIKNIRNYNHIGMERHWASHCTGNIFCGVNYNEYLKIKQNFISRYNYDNEYTSHHYGLWMQNAIRRVKHARETGKKIQACIVIQRKWLKIFYKLEDILRKIQKALTSVYLFDQLKNGSYKFHNKLEMPFYISPIIIPNCDYKLFEKITKANSHCQMNLIRGTLEIMPLVSNDTEAILNYQVTSWCLTNANLVGQFSSSTISYTNGAYTLPDIINDSKPTILGSDTSVVLSARWNALSPVAPNFVIELRSMSQPSQDFHKKMLIWINGGVESRMANTNEFHLHYITSSYWTRNKYAKYLLISLH</sequence>
<reference evidence="2 3" key="1">
    <citation type="submission" date="2018-08" db="EMBL/GenBank/DDBJ databases">
        <title>Genome and evolution of the arbuscular mycorrhizal fungus Diversispora epigaea (formerly Glomus versiforme) and its bacterial endosymbionts.</title>
        <authorList>
            <person name="Sun X."/>
            <person name="Fei Z."/>
            <person name="Harrison M."/>
        </authorList>
    </citation>
    <scope>NUCLEOTIDE SEQUENCE [LARGE SCALE GENOMIC DNA]</scope>
    <source>
        <strain evidence="2 3">IT104</strain>
    </source>
</reference>
<dbReference type="InterPro" id="IPR012296">
    <property type="entry name" value="Nuclease_put_TT1808"/>
</dbReference>